<evidence type="ECO:0000256" key="1">
    <source>
        <dbReference type="SAM" id="MobiDB-lite"/>
    </source>
</evidence>
<dbReference type="AlphaFoldDB" id="A0AAD9EZV1"/>
<accession>A0AAD9EZV1</accession>
<dbReference type="InterPro" id="IPR052958">
    <property type="entry name" value="IFN-induced_PKR_regulator"/>
</dbReference>
<dbReference type="InterPro" id="IPR008906">
    <property type="entry name" value="HATC_C_dom"/>
</dbReference>
<keyword evidence="4" id="KW-1185">Reference proteome</keyword>
<evidence type="ECO:0000313" key="3">
    <source>
        <dbReference type="EMBL" id="KAK1880385.1"/>
    </source>
</evidence>
<feature type="compositionally biased region" description="Basic residues" evidence="1">
    <location>
        <begin position="1"/>
        <end position="11"/>
    </location>
</feature>
<feature type="compositionally biased region" description="Acidic residues" evidence="1">
    <location>
        <begin position="114"/>
        <end position="135"/>
    </location>
</feature>
<gene>
    <name evidence="3" type="ORF">KUDE01_025910</name>
</gene>
<dbReference type="Proteomes" id="UP001228049">
    <property type="component" value="Unassembled WGS sequence"/>
</dbReference>
<evidence type="ECO:0000259" key="2">
    <source>
        <dbReference type="Pfam" id="PF05699"/>
    </source>
</evidence>
<proteinExistence type="predicted"/>
<feature type="compositionally biased region" description="Acidic residues" evidence="1">
    <location>
        <begin position="92"/>
        <end position="101"/>
    </location>
</feature>
<sequence length="596" mass="67257">MPRRDRIRKKNKESYSRQPGEAALCSWVKQPEPTSKEDEDADVPDEPLPIINDEDEEERQLQQAQGSSPLLSCNSPSMSMEDEGDKSIENISESDTDEAEMSESRAAPCSETVLSDDDQNEGEMEGESSIDEESQEPTVRQELEKTVLSLLQKNGLELKNLYGQGYDGAANMSGMYKGLQARIRAHNEKALYVHCKAHCLNLVLVEASKSNKHFITFFNIVEKLYAFCNGSPKRHAALVKCQQSLYPGQRVLELQQLSDTRWACREAALKALQRNLNAVLKLLDDIIDIDPPDLASGDAQMYRHAINFIFLLCLEIAMPVFKVTAVASDSLQEEGLDHSTAYKVIDGVLRTLQTMRSEERFGEIFKCASEKAESLDIEVPTEVPGQRKRKVPMRLQHGPTVSQVGAQFESVEAYFRSTVYYSFLDSMTEELKRRFKGNKPGSGSPTDKIIQSFHPLTVHAKWVSNPDAEAKEAVHILCDFYGEDEDQLQAELKVFHSSFPSENLKEIFAILRENRGQLIFPAFVKMIQIYATLPVTTASVERTSSKLKIIKNQLRSLCGQERLSDLLLIAIETDIQIKHSEVIRIFKDMAPRRMLL</sequence>
<comment type="caution">
    <text evidence="3">The sequence shown here is derived from an EMBL/GenBank/DDBJ whole genome shotgun (WGS) entry which is preliminary data.</text>
</comment>
<reference evidence="3" key="1">
    <citation type="submission" date="2023-04" db="EMBL/GenBank/DDBJ databases">
        <title>Chromosome-level genome of Chaenocephalus aceratus.</title>
        <authorList>
            <person name="Park H."/>
        </authorList>
    </citation>
    <scope>NUCLEOTIDE SEQUENCE</scope>
    <source>
        <strain evidence="3">DE</strain>
        <tissue evidence="3">Muscle</tissue>
    </source>
</reference>
<name>A0AAD9EZV1_DISEL</name>
<dbReference type="GO" id="GO:0046983">
    <property type="term" value="F:protein dimerization activity"/>
    <property type="evidence" value="ECO:0007669"/>
    <property type="project" value="InterPro"/>
</dbReference>
<feature type="region of interest" description="Disordered" evidence="1">
    <location>
        <begin position="1"/>
        <end position="140"/>
    </location>
</feature>
<dbReference type="InterPro" id="IPR012337">
    <property type="entry name" value="RNaseH-like_sf"/>
</dbReference>
<dbReference type="EMBL" id="JASDAP010000025">
    <property type="protein sequence ID" value="KAK1880385.1"/>
    <property type="molecule type" value="Genomic_DNA"/>
</dbReference>
<evidence type="ECO:0000313" key="4">
    <source>
        <dbReference type="Proteomes" id="UP001228049"/>
    </source>
</evidence>
<dbReference type="PANTHER" id="PTHR46289:SF14">
    <property type="entry name" value="DUF4371 DOMAIN-CONTAINING PROTEIN"/>
    <property type="match status" value="1"/>
</dbReference>
<protein>
    <submittedName>
        <fullName evidence="3">Zinc finger MYM-type protein 1</fullName>
    </submittedName>
</protein>
<dbReference type="Pfam" id="PF05699">
    <property type="entry name" value="Dimer_Tnp_hAT"/>
    <property type="match status" value="1"/>
</dbReference>
<dbReference type="SUPFAM" id="SSF53098">
    <property type="entry name" value="Ribonuclease H-like"/>
    <property type="match status" value="1"/>
</dbReference>
<feature type="domain" description="HAT C-terminal dimerisation" evidence="2">
    <location>
        <begin position="519"/>
        <end position="574"/>
    </location>
</feature>
<dbReference type="PANTHER" id="PTHR46289">
    <property type="entry name" value="52 KDA REPRESSOR OF THE INHIBITOR OF THE PROTEIN KINASE-LIKE PROTEIN-RELATED"/>
    <property type="match status" value="1"/>
</dbReference>
<organism evidence="3 4">
    <name type="scientific">Dissostichus eleginoides</name>
    <name type="common">Patagonian toothfish</name>
    <name type="synonym">Dissostichus amissus</name>
    <dbReference type="NCBI Taxonomy" id="100907"/>
    <lineage>
        <taxon>Eukaryota</taxon>
        <taxon>Metazoa</taxon>
        <taxon>Chordata</taxon>
        <taxon>Craniata</taxon>
        <taxon>Vertebrata</taxon>
        <taxon>Euteleostomi</taxon>
        <taxon>Actinopterygii</taxon>
        <taxon>Neopterygii</taxon>
        <taxon>Teleostei</taxon>
        <taxon>Neoteleostei</taxon>
        <taxon>Acanthomorphata</taxon>
        <taxon>Eupercaria</taxon>
        <taxon>Perciformes</taxon>
        <taxon>Notothenioidei</taxon>
        <taxon>Nototheniidae</taxon>
        <taxon>Dissostichus</taxon>
    </lineage>
</organism>
<feature type="compositionally biased region" description="Polar residues" evidence="1">
    <location>
        <begin position="61"/>
        <end position="78"/>
    </location>
</feature>